<sequence>MASGVWMKKVVLLICLSILLLVMSCSPSNRSTNMPDDNSQVIQLEFWTPFSGGDNRFMTQLVNLFNEENSQIQVIQVNSRLDDYYSRLRTTILSGNAPDVAILHQTSLPQFVQNGYIENLEEPAKAVNLEWNTFNANILESTVYDQVPYAVPLDTHTLVLYYNKDTLKQAGLLDAQGEPLLNSGQSLEDFLQVLKQQLPPSIAPLAQPGTRIDSVWLWWSLYNQIDGGGAFYNDAQTEVVINNDKALTALQFVHRLYTEGIIPPNINDAFKMFYDGQAAVLITGVWGTGAFEEAENLDFGVIPLPVVFDHEAVWGDSHTLVIPTKHGMTNEKRNAALYFMKWLVEHGAKWAEAGHVPSKISVVESPEYKALPFRSDYAATADYVAYWPRHVMQWPIVEILIQEFEKMNYGLQTPEETLRQTQIKINDELKE</sequence>
<dbReference type="KEGG" id="plig:NAG76_13815"/>
<organism evidence="1 2">
    <name type="scientific">Candidatus Pristimantibacillus lignocellulolyticus</name>
    <dbReference type="NCBI Taxonomy" id="2994561"/>
    <lineage>
        <taxon>Bacteria</taxon>
        <taxon>Bacillati</taxon>
        <taxon>Bacillota</taxon>
        <taxon>Bacilli</taxon>
        <taxon>Bacillales</taxon>
        <taxon>Paenibacillaceae</taxon>
        <taxon>Candidatus Pristimantibacillus</taxon>
    </lineage>
</organism>
<dbReference type="PANTHER" id="PTHR43649:SF14">
    <property type="entry name" value="BLR3389 PROTEIN"/>
    <property type="match status" value="1"/>
</dbReference>
<proteinExistence type="predicted"/>
<dbReference type="EMBL" id="CP097899">
    <property type="protein sequence ID" value="URN92919.1"/>
    <property type="molecule type" value="Genomic_DNA"/>
</dbReference>
<dbReference type="Pfam" id="PF13416">
    <property type="entry name" value="SBP_bac_8"/>
    <property type="match status" value="1"/>
</dbReference>
<accession>A0A9J6ZA82</accession>
<dbReference type="Proteomes" id="UP001056756">
    <property type="component" value="Chromosome"/>
</dbReference>
<dbReference type="AlphaFoldDB" id="A0A9J6ZA82"/>
<reference evidence="1" key="1">
    <citation type="submission" date="2022-05" db="EMBL/GenBank/DDBJ databases">
        <title>Novel bacterial taxa in a minimal lignocellulolytic consortium and its capacity to transform plastics disclosed by genome-resolved metagenomics.</title>
        <authorList>
            <person name="Rodriguez C.A.D."/>
            <person name="Diaz-Garcia L."/>
            <person name="Herrera K."/>
            <person name="Tarazona N.A."/>
            <person name="Sproer C."/>
            <person name="Overmann J."/>
            <person name="Jimenez D.J."/>
        </authorList>
    </citation>
    <scope>NUCLEOTIDE SEQUENCE</scope>
    <source>
        <strain evidence="1">MAG5</strain>
    </source>
</reference>
<dbReference type="CDD" id="cd14748">
    <property type="entry name" value="PBP2_UgpB"/>
    <property type="match status" value="1"/>
</dbReference>
<dbReference type="InterPro" id="IPR050490">
    <property type="entry name" value="Bact_solute-bd_prot1"/>
</dbReference>
<dbReference type="InterPro" id="IPR006059">
    <property type="entry name" value="SBP"/>
</dbReference>
<evidence type="ECO:0000313" key="1">
    <source>
        <dbReference type="EMBL" id="URN92919.1"/>
    </source>
</evidence>
<dbReference type="PANTHER" id="PTHR43649">
    <property type="entry name" value="ARABINOSE-BINDING PROTEIN-RELATED"/>
    <property type="match status" value="1"/>
</dbReference>
<dbReference type="SUPFAM" id="SSF53850">
    <property type="entry name" value="Periplasmic binding protein-like II"/>
    <property type="match status" value="1"/>
</dbReference>
<gene>
    <name evidence="1" type="ORF">NAG76_13815</name>
</gene>
<name>A0A9J6ZA82_9BACL</name>
<protein>
    <submittedName>
        <fullName evidence="1">ABC transporter substrate-binding protein</fullName>
    </submittedName>
</protein>
<evidence type="ECO:0000313" key="2">
    <source>
        <dbReference type="Proteomes" id="UP001056756"/>
    </source>
</evidence>
<dbReference type="Gene3D" id="3.40.190.10">
    <property type="entry name" value="Periplasmic binding protein-like II"/>
    <property type="match status" value="1"/>
</dbReference>